<dbReference type="AlphaFoldDB" id="A0AAE0H7L4"/>
<evidence type="ECO:0000256" key="2">
    <source>
        <dbReference type="SAM" id="Phobius"/>
    </source>
</evidence>
<accession>A0AAE0H7L4</accession>
<sequence length="556" mass="60937">MARPRHRRPTVDVNHSSTARPATSPDSPAISTDSQATSADSPLPLPDLLDTPSDPLPASFVPMSRPPVSGAQSRPAASLAPRPLSLGAFLSRVVIFGSAFLVWTILSTSNPGPGSPRPPALSPPSAPRGVGQPTHYTFSRLTVVADFIAIALAMGRIGSKVHRLPCVKRGAAGRVAAALSDLGNPAAHLAEWLRNKNFQGRPSESAEGHMAVEALQSVSEACAAAARVDRFQALWWDDMKPHAGFGVSDVLSAHFHEFEEGIWAFHPDEEDLGQYDDLNLVGNVNHHEAADLNRTAASFLSKLHATQLPELMHFCKRDGPPFQTPPEEFARLKLKFDSMVKQVEEVSGSDWTEAARAGLEQLNIWDGLRPGLLRRAVFWAKGLPWEYPCRPKPIFENNADGGSGGSGDEGSWKDPSAAYTRQTIWDAADPYFYASAWRAVLASQRVVRETVLPLVRETQAGLAEAQYLYERQVAEPSQRLKRQVAELVAGRGWELVERVQIGLTAEGHWLEVSRADIKAIPLTDLRNATVWRRMFLPLEARTADRLRSARHKLLGY</sequence>
<dbReference type="RefSeq" id="XP_062654694.1">
    <property type="nucleotide sequence ID" value="XM_062801939.1"/>
</dbReference>
<reference evidence="3" key="2">
    <citation type="submission" date="2023-06" db="EMBL/GenBank/DDBJ databases">
        <authorList>
            <consortium name="Lawrence Berkeley National Laboratory"/>
            <person name="Haridas S."/>
            <person name="Hensen N."/>
            <person name="Bonometti L."/>
            <person name="Westerberg I."/>
            <person name="Brannstrom I.O."/>
            <person name="Guillou S."/>
            <person name="Cros-Aarteil S."/>
            <person name="Calhoun S."/>
            <person name="Kuo A."/>
            <person name="Mondo S."/>
            <person name="Pangilinan J."/>
            <person name="Riley R."/>
            <person name="Labutti K."/>
            <person name="Andreopoulos B."/>
            <person name="Lipzen A."/>
            <person name="Chen C."/>
            <person name="Yanf M."/>
            <person name="Daum C."/>
            <person name="Ng V."/>
            <person name="Clum A."/>
            <person name="Steindorff A."/>
            <person name="Ohm R."/>
            <person name="Martin F."/>
            <person name="Silar P."/>
            <person name="Natvig D."/>
            <person name="Lalanne C."/>
            <person name="Gautier V."/>
            <person name="Ament-Velasquez S.L."/>
            <person name="Kruys A."/>
            <person name="Hutchinson M.I."/>
            <person name="Powell A.J."/>
            <person name="Barry K."/>
            <person name="Miller A.N."/>
            <person name="Grigoriev I.V."/>
            <person name="Debuchy R."/>
            <person name="Gladieux P."/>
            <person name="Thoren M.H."/>
            <person name="Johannesson H."/>
        </authorList>
    </citation>
    <scope>NUCLEOTIDE SEQUENCE</scope>
    <source>
        <strain evidence="3">CBS 168.71</strain>
    </source>
</reference>
<keyword evidence="2" id="KW-0812">Transmembrane</keyword>
<reference evidence="3" key="1">
    <citation type="journal article" date="2023" name="Mol. Phylogenet. Evol.">
        <title>Genome-scale phylogeny and comparative genomics of the fungal order Sordariales.</title>
        <authorList>
            <person name="Hensen N."/>
            <person name="Bonometti L."/>
            <person name="Westerberg I."/>
            <person name="Brannstrom I.O."/>
            <person name="Guillou S."/>
            <person name="Cros-Aarteil S."/>
            <person name="Calhoun S."/>
            <person name="Haridas S."/>
            <person name="Kuo A."/>
            <person name="Mondo S."/>
            <person name="Pangilinan J."/>
            <person name="Riley R."/>
            <person name="LaButti K."/>
            <person name="Andreopoulos B."/>
            <person name="Lipzen A."/>
            <person name="Chen C."/>
            <person name="Yan M."/>
            <person name="Daum C."/>
            <person name="Ng V."/>
            <person name="Clum A."/>
            <person name="Steindorff A."/>
            <person name="Ohm R.A."/>
            <person name="Martin F."/>
            <person name="Silar P."/>
            <person name="Natvig D.O."/>
            <person name="Lalanne C."/>
            <person name="Gautier V."/>
            <person name="Ament-Velasquez S.L."/>
            <person name="Kruys A."/>
            <person name="Hutchinson M.I."/>
            <person name="Powell A.J."/>
            <person name="Barry K."/>
            <person name="Miller A.N."/>
            <person name="Grigoriev I.V."/>
            <person name="Debuchy R."/>
            <person name="Gladieux P."/>
            <person name="Hiltunen Thoren M."/>
            <person name="Johannesson H."/>
        </authorList>
    </citation>
    <scope>NUCLEOTIDE SEQUENCE</scope>
    <source>
        <strain evidence="3">CBS 168.71</strain>
    </source>
</reference>
<feature type="region of interest" description="Disordered" evidence="1">
    <location>
        <begin position="1"/>
        <end position="76"/>
    </location>
</feature>
<dbReference type="EMBL" id="JAUEPN010000010">
    <property type="protein sequence ID" value="KAK3291180.1"/>
    <property type="molecule type" value="Genomic_DNA"/>
</dbReference>
<feature type="compositionally biased region" description="Polar residues" evidence="1">
    <location>
        <begin position="13"/>
        <end position="36"/>
    </location>
</feature>
<proteinExistence type="predicted"/>
<comment type="caution">
    <text evidence="3">The sequence shown here is derived from an EMBL/GenBank/DDBJ whole genome shotgun (WGS) entry which is preliminary data.</text>
</comment>
<feature type="region of interest" description="Disordered" evidence="1">
    <location>
        <begin position="111"/>
        <end position="132"/>
    </location>
</feature>
<feature type="transmembrane region" description="Helical" evidence="2">
    <location>
        <begin position="84"/>
        <end position="106"/>
    </location>
</feature>
<name>A0AAE0H7L4_9PEZI</name>
<feature type="compositionally biased region" description="Low complexity" evidence="1">
    <location>
        <begin position="37"/>
        <end position="59"/>
    </location>
</feature>
<gene>
    <name evidence="3" type="ORF">B0H64DRAFT_367215</name>
</gene>
<protein>
    <submittedName>
        <fullName evidence="3">Uncharacterized protein</fullName>
    </submittedName>
</protein>
<organism evidence="3 4">
    <name type="scientific">Chaetomium fimeti</name>
    <dbReference type="NCBI Taxonomy" id="1854472"/>
    <lineage>
        <taxon>Eukaryota</taxon>
        <taxon>Fungi</taxon>
        <taxon>Dikarya</taxon>
        <taxon>Ascomycota</taxon>
        <taxon>Pezizomycotina</taxon>
        <taxon>Sordariomycetes</taxon>
        <taxon>Sordariomycetidae</taxon>
        <taxon>Sordariales</taxon>
        <taxon>Chaetomiaceae</taxon>
        <taxon>Chaetomium</taxon>
    </lineage>
</organism>
<evidence type="ECO:0000313" key="4">
    <source>
        <dbReference type="Proteomes" id="UP001278766"/>
    </source>
</evidence>
<evidence type="ECO:0000256" key="1">
    <source>
        <dbReference type="SAM" id="MobiDB-lite"/>
    </source>
</evidence>
<dbReference type="GeneID" id="87838887"/>
<feature type="compositionally biased region" description="Pro residues" evidence="1">
    <location>
        <begin position="113"/>
        <end position="126"/>
    </location>
</feature>
<keyword evidence="4" id="KW-1185">Reference proteome</keyword>
<keyword evidence="2" id="KW-0472">Membrane</keyword>
<evidence type="ECO:0000313" key="3">
    <source>
        <dbReference type="EMBL" id="KAK3291180.1"/>
    </source>
</evidence>
<keyword evidence="2" id="KW-1133">Transmembrane helix</keyword>
<dbReference type="Proteomes" id="UP001278766">
    <property type="component" value="Unassembled WGS sequence"/>
</dbReference>